<gene>
    <name evidence="1" type="ORF">B1J93_03510</name>
</gene>
<proteinExistence type="predicted"/>
<dbReference type="SUPFAM" id="SSF56784">
    <property type="entry name" value="HAD-like"/>
    <property type="match status" value="1"/>
</dbReference>
<accession>A0A1T1E0J0</accession>
<reference evidence="1 2" key="1">
    <citation type="submission" date="2017-02" db="EMBL/GenBank/DDBJ databases">
        <title>Comparative genomic analysis of Brazilian Leptospira kirschneri strains of different serogroups.</title>
        <authorList>
            <person name="Moreno L.Z."/>
            <person name="Miraglia F."/>
            <person name="Kremer F.S."/>
            <person name="Eslabao M.R."/>
            <person name="Lilenbaum W."/>
            <person name="Dellagostin O.A."/>
            <person name="Moreno A.M."/>
        </authorList>
    </citation>
    <scope>NUCLEOTIDE SEQUENCE [LARGE SCALE GENOMIC DNA]</scope>
    <source>
        <strain evidence="1 2">M110/06</strain>
    </source>
</reference>
<dbReference type="InterPro" id="IPR023214">
    <property type="entry name" value="HAD_sf"/>
</dbReference>
<dbReference type="Proteomes" id="UP000191008">
    <property type="component" value="Unassembled WGS sequence"/>
</dbReference>
<dbReference type="GO" id="GO:0016740">
    <property type="term" value="F:transferase activity"/>
    <property type="evidence" value="ECO:0007669"/>
    <property type="project" value="UniProtKB-KW"/>
</dbReference>
<comment type="caution">
    <text evidence="1">The sequence shown here is derived from an EMBL/GenBank/DDBJ whole genome shotgun (WGS) entry which is preliminary data.</text>
</comment>
<organism evidence="1 2">
    <name type="scientific">Leptospira kirschneri serovar Pomona</name>
    <dbReference type="NCBI Taxonomy" id="561005"/>
    <lineage>
        <taxon>Bacteria</taxon>
        <taxon>Pseudomonadati</taxon>
        <taxon>Spirochaetota</taxon>
        <taxon>Spirochaetia</taxon>
        <taxon>Leptospirales</taxon>
        <taxon>Leptospiraceae</taxon>
        <taxon>Leptospira</taxon>
    </lineage>
</organism>
<dbReference type="InterPro" id="IPR011009">
    <property type="entry name" value="Kinase-like_dom_sf"/>
</dbReference>
<feature type="non-terminal residue" evidence="1">
    <location>
        <position position="562"/>
    </location>
</feature>
<dbReference type="Gene3D" id="3.40.50.1000">
    <property type="entry name" value="HAD superfamily/HAD-like"/>
    <property type="match status" value="1"/>
</dbReference>
<protein>
    <submittedName>
        <fullName evidence="1">Phosphotransferase</fullName>
    </submittedName>
</protein>
<dbReference type="EMBL" id="MVIT01000044">
    <property type="protein sequence ID" value="OOV46626.1"/>
    <property type="molecule type" value="Genomic_DNA"/>
</dbReference>
<evidence type="ECO:0000313" key="1">
    <source>
        <dbReference type="EMBL" id="OOV46626.1"/>
    </source>
</evidence>
<name>A0A1T1E0J0_9LEPT</name>
<dbReference type="RefSeq" id="WP_139363917.1">
    <property type="nucleotide sequence ID" value="NZ_MVIT01000044.1"/>
</dbReference>
<evidence type="ECO:0000313" key="2">
    <source>
        <dbReference type="Proteomes" id="UP000191008"/>
    </source>
</evidence>
<keyword evidence="1" id="KW-0808">Transferase</keyword>
<dbReference type="SUPFAM" id="SSF56112">
    <property type="entry name" value="Protein kinase-like (PK-like)"/>
    <property type="match status" value="1"/>
</dbReference>
<dbReference type="InterPro" id="IPR036412">
    <property type="entry name" value="HAD-like_sf"/>
</dbReference>
<dbReference type="AlphaFoldDB" id="A0A1T1E0J0"/>
<sequence length="562" mass="66627">MKIGIDLDNTIISYDKSFAFVGKKIGLIPENWFGTKLEVREFLRESKGGENKWQRLQGKVYGRYIHCAELYPGVYRFLWRCKKKGIPVDIVSHKTEYGHYDEENISLREAALKFLIENGLYQTDKTGFVQNVYFHDAKEEKVKRIERENYSYFIDDLKEILIHPFLAKIQKKFFFDPHQTSYGFEEGNINQVNHWNEIEHSILGKYNQEDLIYFKNEFNLPELKNAYWCEGQGNSRIAYLETLDSAKFALKLYPSDSDHNRLNSEFFGFRLLHKNLIKNVPEPIYYNEKLNCGVYSWVEGEKILSSSKIGLDAMLDMMKNLSLIAKSDLPNEISKASASCFSGLDIENQIQRRLKLLYPATESYKDLKSFLEMELIPFKDFLIEWVKKKWGGEESYSSPIPKEFLILSPSDFGFHNMLKNKNGEFIFLDFEYFGWDDPVKLIVDVSFHPAMNLQEDERNYWKNGMFSIFGDFLEEKYEITWAMYSLCWCLILLNEFRKDIWIRRVLANSNKQNHKVEILEKQLGKSIHLFEYIQKKFYTQIEKFSIFGDFLEEKYEITWAMY</sequence>